<keyword evidence="4" id="KW-1185">Reference proteome</keyword>
<evidence type="ECO:0000256" key="1">
    <source>
        <dbReference type="SAM" id="SignalP"/>
    </source>
</evidence>
<feature type="signal peptide" evidence="1">
    <location>
        <begin position="1"/>
        <end position="29"/>
    </location>
</feature>
<comment type="caution">
    <text evidence="3">The sequence shown here is derived from an EMBL/GenBank/DDBJ whole genome shotgun (WGS) entry which is preliminary data.</text>
</comment>
<sequence length="172" mass="17207">MPHPVPRSPVAVRGWSSRLAALLVVTLLAAGCSTTSPDVIQPGDAQRLSTVQDAVVLNVRPVVVDGSQSGVGGVAGGVVGGIAGGGLGGRRESQAAAVVGAVAGAVIGNVIERAGTREEAVEILIQLSTGERRAIVQAKGKEELQPGDAVLLVNSGGRTRVMKAPVVSATPR</sequence>
<reference evidence="3 4" key="1">
    <citation type="submission" date="2018-05" db="EMBL/GenBank/DDBJ databases">
        <title>Genomic Encyclopedia of Type Strains, Phase IV (KMG-IV): sequencing the most valuable type-strain genomes for metagenomic binning, comparative biology and taxonomic classification.</title>
        <authorList>
            <person name="Goeker M."/>
        </authorList>
    </citation>
    <scope>NUCLEOTIDE SEQUENCE [LARGE SCALE GENOMIC DNA]</scope>
    <source>
        <strain evidence="3 4">DSM 566</strain>
    </source>
</reference>
<dbReference type="InterPro" id="IPR008816">
    <property type="entry name" value="Gly_zipper_2TM_dom"/>
</dbReference>
<feature type="chain" id="PRO_5016322250" evidence="1">
    <location>
        <begin position="30"/>
        <end position="172"/>
    </location>
</feature>
<dbReference type="Proteomes" id="UP000247811">
    <property type="component" value="Unassembled WGS sequence"/>
</dbReference>
<dbReference type="RefSeq" id="WP_110402545.1">
    <property type="nucleotide sequence ID" value="NZ_QJJS01000031.1"/>
</dbReference>
<proteinExistence type="predicted"/>
<dbReference type="GO" id="GO:0019867">
    <property type="term" value="C:outer membrane"/>
    <property type="evidence" value="ECO:0007669"/>
    <property type="project" value="InterPro"/>
</dbReference>
<gene>
    <name evidence="3" type="ORF">C7444_13113</name>
</gene>
<evidence type="ECO:0000259" key="2">
    <source>
        <dbReference type="Pfam" id="PF05433"/>
    </source>
</evidence>
<evidence type="ECO:0000313" key="4">
    <source>
        <dbReference type="Proteomes" id="UP000247811"/>
    </source>
</evidence>
<keyword evidence="3" id="KW-0449">Lipoprotein</keyword>
<keyword evidence="1" id="KW-0732">Signal</keyword>
<dbReference type="Pfam" id="PF05433">
    <property type="entry name" value="Rick_17kDa_Anti"/>
    <property type="match status" value="1"/>
</dbReference>
<dbReference type="OrthoDB" id="9153737at2"/>
<organism evidence="3 4">
    <name type="scientific">Sphaerotilus hippei</name>
    <dbReference type="NCBI Taxonomy" id="744406"/>
    <lineage>
        <taxon>Bacteria</taxon>
        <taxon>Pseudomonadati</taxon>
        <taxon>Pseudomonadota</taxon>
        <taxon>Betaproteobacteria</taxon>
        <taxon>Burkholderiales</taxon>
        <taxon>Sphaerotilaceae</taxon>
        <taxon>Sphaerotilus</taxon>
    </lineage>
</organism>
<accession>A0A318GUC1</accession>
<dbReference type="EMBL" id="QJJS01000031">
    <property type="protein sequence ID" value="PXW91879.1"/>
    <property type="molecule type" value="Genomic_DNA"/>
</dbReference>
<dbReference type="AlphaFoldDB" id="A0A318GUC1"/>
<dbReference type="PROSITE" id="PS51257">
    <property type="entry name" value="PROKAR_LIPOPROTEIN"/>
    <property type="match status" value="1"/>
</dbReference>
<evidence type="ECO:0000313" key="3">
    <source>
        <dbReference type="EMBL" id="PXW91879.1"/>
    </source>
</evidence>
<feature type="domain" description="Glycine zipper 2TM" evidence="2">
    <location>
        <begin position="72"/>
        <end position="111"/>
    </location>
</feature>
<protein>
    <submittedName>
        <fullName evidence="3">Outer membrane lipoprotein SlyB</fullName>
    </submittedName>
</protein>
<name>A0A318GUC1_9BURK</name>